<evidence type="ECO:0000256" key="5">
    <source>
        <dbReference type="ARBA" id="ARBA00023175"/>
    </source>
</evidence>
<evidence type="ECO:0000313" key="10">
    <source>
        <dbReference type="EMBL" id="KAL0000663.1"/>
    </source>
</evidence>
<comment type="similarity">
    <text evidence="6">Belongs to the TRAFAC class myosin-kinesin ATPase superfamily. Kinesin family. KIN-12 subfamily.</text>
</comment>
<evidence type="ECO:0000313" key="11">
    <source>
        <dbReference type="Proteomes" id="UP001459277"/>
    </source>
</evidence>
<feature type="binding site" evidence="7">
    <location>
        <begin position="112"/>
        <end position="119"/>
    </location>
    <ligand>
        <name>ATP</name>
        <dbReference type="ChEBI" id="CHEBI:30616"/>
    </ligand>
</feature>
<dbReference type="SUPFAM" id="SSF52540">
    <property type="entry name" value="P-loop containing nucleoside triphosphate hydrolases"/>
    <property type="match status" value="1"/>
</dbReference>
<dbReference type="EMBL" id="JAZDWU010000005">
    <property type="protein sequence ID" value="KAL0000663.1"/>
    <property type="molecule type" value="Genomic_DNA"/>
</dbReference>
<keyword evidence="11" id="KW-1185">Reference proteome</keyword>
<evidence type="ECO:0000256" key="3">
    <source>
        <dbReference type="ARBA" id="ARBA00022840"/>
    </source>
</evidence>
<dbReference type="GO" id="GO:0007018">
    <property type="term" value="P:microtubule-based movement"/>
    <property type="evidence" value="ECO:0007669"/>
    <property type="project" value="InterPro"/>
</dbReference>
<organism evidence="10 11">
    <name type="scientific">Lithocarpus litseifolius</name>
    <dbReference type="NCBI Taxonomy" id="425828"/>
    <lineage>
        <taxon>Eukaryota</taxon>
        <taxon>Viridiplantae</taxon>
        <taxon>Streptophyta</taxon>
        <taxon>Embryophyta</taxon>
        <taxon>Tracheophyta</taxon>
        <taxon>Spermatophyta</taxon>
        <taxon>Magnoliopsida</taxon>
        <taxon>eudicotyledons</taxon>
        <taxon>Gunneridae</taxon>
        <taxon>Pentapetalae</taxon>
        <taxon>rosids</taxon>
        <taxon>fabids</taxon>
        <taxon>Fagales</taxon>
        <taxon>Fagaceae</taxon>
        <taxon>Lithocarpus</taxon>
    </lineage>
</organism>
<dbReference type="InterPro" id="IPR036961">
    <property type="entry name" value="Kinesin_motor_dom_sf"/>
</dbReference>
<name>A0AAW2CQZ5_9ROSI</name>
<dbReference type="InterPro" id="IPR001752">
    <property type="entry name" value="Kinesin_motor_dom"/>
</dbReference>
<dbReference type="Pfam" id="PF00225">
    <property type="entry name" value="Kinesin"/>
    <property type="match status" value="1"/>
</dbReference>
<protein>
    <recommendedName>
        <fullName evidence="9">Kinesin motor domain-containing protein</fullName>
    </recommendedName>
</protein>
<evidence type="ECO:0000256" key="4">
    <source>
        <dbReference type="ARBA" id="ARBA00023054"/>
    </source>
</evidence>
<keyword evidence="4" id="KW-0175">Coiled coil</keyword>
<reference evidence="10 11" key="1">
    <citation type="submission" date="2024-01" db="EMBL/GenBank/DDBJ databases">
        <title>A telomere-to-telomere, gap-free genome of sweet tea (Lithocarpus litseifolius).</title>
        <authorList>
            <person name="Zhou J."/>
        </authorList>
    </citation>
    <scope>NUCLEOTIDE SEQUENCE [LARGE SCALE GENOMIC DNA]</scope>
    <source>
        <strain evidence="10">Zhou-2022a</strain>
        <tissue evidence="10">Leaf</tissue>
    </source>
</reference>
<dbReference type="AlphaFoldDB" id="A0AAW2CQZ5"/>
<sequence length="225" mass="24877">MDEIVRSDGPAEVSAPPDPPVKDEIVRSDGPGEASAPPDPPVKVVVRIRPVNQADQVVKKVSSDTLSVEDRKFRFDSVIDSNAKQEDVFQLVGVPLVKNALAGYNASILSYGQTGSGKTYTMWGPPSAMVEDPSASSHQGIGPRIFQMLFSEIQKEQENSEGKQINFQCRCSFLEIYNEQIGDLLDPIQRNLEIKDDAKNGLYVENLTEEYVTSYEDVTQILIKK</sequence>
<evidence type="ECO:0000256" key="8">
    <source>
        <dbReference type="SAM" id="MobiDB-lite"/>
    </source>
</evidence>
<dbReference type="GO" id="GO:0005524">
    <property type="term" value="F:ATP binding"/>
    <property type="evidence" value="ECO:0007669"/>
    <property type="project" value="UniProtKB-UniRule"/>
</dbReference>
<dbReference type="PANTHER" id="PTHR37739:SF16">
    <property type="entry name" value="KINESIN-LIKE PROTEIN"/>
    <property type="match status" value="1"/>
</dbReference>
<dbReference type="Gene3D" id="3.40.850.10">
    <property type="entry name" value="Kinesin motor domain"/>
    <property type="match status" value="1"/>
</dbReference>
<dbReference type="PANTHER" id="PTHR37739">
    <property type="entry name" value="KINESIN-LIKE PROTEIN KIN-12D"/>
    <property type="match status" value="1"/>
</dbReference>
<dbReference type="InterPro" id="IPR027417">
    <property type="entry name" value="P-loop_NTPase"/>
</dbReference>
<evidence type="ECO:0000256" key="2">
    <source>
        <dbReference type="ARBA" id="ARBA00022741"/>
    </source>
</evidence>
<proteinExistence type="inferred from homology"/>
<evidence type="ECO:0000259" key="9">
    <source>
        <dbReference type="PROSITE" id="PS50067"/>
    </source>
</evidence>
<dbReference type="SMART" id="SM00129">
    <property type="entry name" value="KISc"/>
    <property type="match status" value="1"/>
</dbReference>
<feature type="region of interest" description="Disordered" evidence="8">
    <location>
        <begin position="1"/>
        <end position="43"/>
    </location>
</feature>
<keyword evidence="1" id="KW-0493">Microtubule</keyword>
<keyword evidence="2 7" id="KW-0547">Nucleotide-binding</keyword>
<dbReference type="InterPro" id="IPR044986">
    <property type="entry name" value="KIF15/KIN-12"/>
</dbReference>
<evidence type="ECO:0000256" key="1">
    <source>
        <dbReference type="ARBA" id="ARBA00022701"/>
    </source>
</evidence>
<evidence type="ECO:0000256" key="7">
    <source>
        <dbReference type="PROSITE-ProRule" id="PRU00283"/>
    </source>
</evidence>
<evidence type="ECO:0000256" key="6">
    <source>
        <dbReference type="ARBA" id="ARBA00034488"/>
    </source>
</evidence>
<dbReference type="GO" id="GO:0008017">
    <property type="term" value="F:microtubule binding"/>
    <property type="evidence" value="ECO:0007669"/>
    <property type="project" value="InterPro"/>
</dbReference>
<dbReference type="GO" id="GO:0003777">
    <property type="term" value="F:microtubule motor activity"/>
    <property type="evidence" value="ECO:0007669"/>
    <property type="project" value="InterPro"/>
</dbReference>
<dbReference type="Proteomes" id="UP001459277">
    <property type="component" value="Unassembled WGS sequence"/>
</dbReference>
<accession>A0AAW2CQZ5</accession>
<comment type="caution">
    <text evidence="10">The sequence shown here is derived from an EMBL/GenBank/DDBJ whole genome shotgun (WGS) entry which is preliminary data.</text>
</comment>
<feature type="domain" description="Kinesin motor" evidence="9">
    <location>
        <begin position="41"/>
        <end position="225"/>
    </location>
</feature>
<dbReference type="GO" id="GO:0005874">
    <property type="term" value="C:microtubule"/>
    <property type="evidence" value="ECO:0007669"/>
    <property type="project" value="UniProtKB-KW"/>
</dbReference>
<keyword evidence="3 7" id="KW-0067">ATP-binding</keyword>
<gene>
    <name evidence="10" type="ORF">SO802_014444</name>
</gene>
<dbReference type="PROSITE" id="PS50067">
    <property type="entry name" value="KINESIN_MOTOR_2"/>
    <property type="match status" value="1"/>
</dbReference>
<keyword evidence="5 7" id="KW-0505">Motor protein</keyword>